<protein>
    <submittedName>
        <fullName evidence="11">MHS family alpha-ketoglutarate permease-like MFS transporter</fullName>
    </submittedName>
</protein>
<feature type="transmembrane region" description="Helical" evidence="9">
    <location>
        <begin position="287"/>
        <end position="307"/>
    </location>
</feature>
<keyword evidence="4" id="KW-1003">Cell membrane</keyword>
<dbReference type="SUPFAM" id="SSF103473">
    <property type="entry name" value="MFS general substrate transporter"/>
    <property type="match status" value="1"/>
</dbReference>
<evidence type="ECO:0000256" key="4">
    <source>
        <dbReference type="ARBA" id="ARBA00022475"/>
    </source>
</evidence>
<feature type="domain" description="Major facilitator superfamily (MFS) profile" evidence="10">
    <location>
        <begin position="26"/>
        <end position="432"/>
    </location>
</feature>
<evidence type="ECO:0000256" key="5">
    <source>
        <dbReference type="ARBA" id="ARBA00022692"/>
    </source>
</evidence>
<comment type="caution">
    <text evidence="11">The sequence shown here is derived from an EMBL/GenBank/DDBJ whole genome shotgun (WGS) entry which is preliminary data.</text>
</comment>
<evidence type="ECO:0000256" key="9">
    <source>
        <dbReference type="SAM" id="Phobius"/>
    </source>
</evidence>
<feature type="transmembrane region" description="Helical" evidence="9">
    <location>
        <begin position="410"/>
        <end position="428"/>
    </location>
</feature>
<dbReference type="Gene3D" id="1.20.1250.20">
    <property type="entry name" value="MFS general substrate transporter like domains"/>
    <property type="match status" value="2"/>
</dbReference>
<keyword evidence="7 9" id="KW-1133">Transmembrane helix</keyword>
<feature type="transmembrane region" description="Helical" evidence="9">
    <location>
        <begin position="198"/>
        <end position="217"/>
    </location>
</feature>
<proteinExistence type="inferred from homology"/>
<comment type="subcellular location">
    <subcellularLocation>
        <location evidence="1">Cell membrane</location>
        <topology evidence="1">Multi-pass membrane protein</topology>
    </subcellularLocation>
</comment>
<reference evidence="11 12" key="1">
    <citation type="submission" date="2019-07" db="EMBL/GenBank/DDBJ databases">
        <title>Genome sequencing of lignin-degrading bacterial isolates.</title>
        <authorList>
            <person name="Gladden J."/>
        </authorList>
    </citation>
    <scope>NUCLEOTIDE SEQUENCE [LARGE SCALE GENOMIC DNA]</scope>
    <source>
        <strain evidence="11 12">J11</strain>
    </source>
</reference>
<dbReference type="EMBL" id="VLJN01000017">
    <property type="protein sequence ID" value="TWG85607.1"/>
    <property type="molecule type" value="Genomic_DNA"/>
</dbReference>
<dbReference type="InterPro" id="IPR005829">
    <property type="entry name" value="Sugar_transporter_CS"/>
</dbReference>
<feature type="transmembrane region" description="Helical" evidence="9">
    <location>
        <begin position="377"/>
        <end position="398"/>
    </location>
</feature>
<evidence type="ECO:0000256" key="8">
    <source>
        <dbReference type="ARBA" id="ARBA00023136"/>
    </source>
</evidence>
<evidence type="ECO:0000313" key="11">
    <source>
        <dbReference type="EMBL" id="TWG85607.1"/>
    </source>
</evidence>
<keyword evidence="5 9" id="KW-0812">Transmembrane</keyword>
<dbReference type="PROSITE" id="PS00217">
    <property type="entry name" value="SUGAR_TRANSPORT_2"/>
    <property type="match status" value="1"/>
</dbReference>
<dbReference type="InterPro" id="IPR036259">
    <property type="entry name" value="MFS_trans_sf"/>
</dbReference>
<feature type="transmembrane region" description="Helical" evidence="9">
    <location>
        <begin position="319"/>
        <end position="338"/>
    </location>
</feature>
<dbReference type="InterPro" id="IPR051084">
    <property type="entry name" value="H+-coupled_symporters"/>
</dbReference>
<dbReference type="GO" id="GO:0015293">
    <property type="term" value="F:symporter activity"/>
    <property type="evidence" value="ECO:0007669"/>
    <property type="project" value="UniProtKB-KW"/>
</dbReference>
<dbReference type="PANTHER" id="PTHR43528:SF1">
    <property type="entry name" value="ALPHA-KETOGLUTARATE PERMEASE"/>
    <property type="match status" value="1"/>
</dbReference>
<dbReference type="AlphaFoldDB" id="A0A562BJY0"/>
<dbReference type="Pfam" id="PF07690">
    <property type="entry name" value="MFS_1"/>
    <property type="match status" value="1"/>
</dbReference>
<comment type="similarity">
    <text evidence="2">Belongs to the major facilitator superfamily. Metabolite:H+ Symporter (MHS) family (TC 2.A.1.6) family.</text>
</comment>
<feature type="transmembrane region" description="Helical" evidence="9">
    <location>
        <begin position="344"/>
        <end position="365"/>
    </location>
</feature>
<feature type="transmembrane region" description="Helical" evidence="9">
    <location>
        <begin position="63"/>
        <end position="86"/>
    </location>
</feature>
<dbReference type="InterPro" id="IPR011701">
    <property type="entry name" value="MFS"/>
</dbReference>
<dbReference type="PANTHER" id="PTHR43528">
    <property type="entry name" value="ALPHA-KETOGLUTARATE PERMEASE"/>
    <property type="match status" value="1"/>
</dbReference>
<sequence length="437" mass="47812">MEVKAVEATVLDDREPSASRWTAARTIFAGSIGNTVEWFDWSIYTVFAIYFSKQFFPSGDSNAALLSTFAVFAVGFFMRPLGGWVIGAFSDRYGRRTALTLCIIMMAGSSFAMALLPTHDQIGIWAPLLMTIARMVQGLSVGGEYGAATTYLTESAPPARRGLYGSFLFVSVAAGLLLASGLAWVMTHWMSQEALESYGWRIPFLIGGCGSVFGFWIRHGVAETAAFQKLKSEGKVRRRPLSWVWRHHRASMLCLMGTSVLPAFSFYFFVSYLPIYAMRKGGAAPETAFQASTAALALFMLALPVCGALSDRFGRRPQLIVYALANLMFLYPIARSVGPDFGTLLLIECFGLFTYALYAAIAPSIMAELFDTQVRGVGIGSAYNIVIALLGGTTPYLLTWLSSHGKDGWFFLYVGCGAAITLLTFLRMPETRGQALR</sequence>
<feature type="transmembrane region" description="Helical" evidence="9">
    <location>
        <begin position="253"/>
        <end position="275"/>
    </location>
</feature>
<dbReference type="FunFam" id="1.20.1250.20:FF:000001">
    <property type="entry name" value="Dicarboxylate MFS transporter"/>
    <property type="match status" value="1"/>
</dbReference>
<name>A0A562BJY0_9BURK</name>
<dbReference type="GO" id="GO:0005886">
    <property type="term" value="C:plasma membrane"/>
    <property type="evidence" value="ECO:0007669"/>
    <property type="project" value="UniProtKB-SubCell"/>
</dbReference>
<keyword evidence="8 9" id="KW-0472">Membrane</keyword>
<evidence type="ECO:0000256" key="3">
    <source>
        <dbReference type="ARBA" id="ARBA00022448"/>
    </source>
</evidence>
<evidence type="ECO:0000259" key="10">
    <source>
        <dbReference type="PROSITE" id="PS50850"/>
    </source>
</evidence>
<dbReference type="Proteomes" id="UP000318141">
    <property type="component" value="Unassembled WGS sequence"/>
</dbReference>
<evidence type="ECO:0000256" key="1">
    <source>
        <dbReference type="ARBA" id="ARBA00004651"/>
    </source>
</evidence>
<keyword evidence="6" id="KW-0769">Symport</keyword>
<evidence type="ECO:0000256" key="6">
    <source>
        <dbReference type="ARBA" id="ARBA00022847"/>
    </source>
</evidence>
<organism evidence="11 12">
    <name type="scientific">Cupriavidus gilardii J11</name>
    <dbReference type="NCBI Taxonomy" id="936133"/>
    <lineage>
        <taxon>Bacteria</taxon>
        <taxon>Pseudomonadati</taxon>
        <taxon>Pseudomonadota</taxon>
        <taxon>Betaproteobacteria</taxon>
        <taxon>Burkholderiales</taxon>
        <taxon>Burkholderiaceae</taxon>
        <taxon>Cupriavidus</taxon>
    </lineage>
</organism>
<accession>A0A562BJY0</accession>
<dbReference type="PROSITE" id="PS50850">
    <property type="entry name" value="MFS"/>
    <property type="match status" value="1"/>
</dbReference>
<feature type="transmembrane region" description="Helical" evidence="9">
    <location>
        <begin position="163"/>
        <end position="186"/>
    </location>
</feature>
<evidence type="ECO:0000256" key="7">
    <source>
        <dbReference type="ARBA" id="ARBA00022989"/>
    </source>
</evidence>
<gene>
    <name evidence="11" type="ORF">L602_002400000530</name>
</gene>
<feature type="transmembrane region" description="Helical" evidence="9">
    <location>
        <begin position="98"/>
        <end position="116"/>
    </location>
</feature>
<evidence type="ECO:0000256" key="2">
    <source>
        <dbReference type="ARBA" id="ARBA00008240"/>
    </source>
</evidence>
<keyword evidence="12" id="KW-1185">Reference proteome</keyword>
<dbReference type="OrthoDB" id="6766492at2"/>
<feature type="transmembrane region" description="Helical" evidence="9">
    <location>
        <begin position="122"/>
        <end position="142"/>
    </location>
</feature>
<keyword evidence="3" id="KW-0813">Transport</keyword>
<evidence type="ECO:0000313" key="12">
    <source>
        <dbReference type="Proteomes" id="UP000318141"/>
    </source>
</evidence>
<dbReference type="InterPro" id="IPR020846">
    <property type="entry name" value="MFS_dom"/>
</dbReference>